<feature type="compositionally biased region" description="Basic and acidic residues" evidence="3">
    <location>
        <begin position="303"/>
        <end position="312"/>
    </location>
</feature>
<feature type="compositionally biased region" description="Polar residues" evidence="3">
    <location>
        <begin position="287"/>
        <end position="296"/>
    </location>
</feature>
<feature type="compositionally biased region" description="Acidic residues" evidence="3">
    <location>
        <begin position="313"/>
        <end position="330"/>
    </location>
</feature>
<sequence length="644" mass="72314">MSTRSTRRPHVQPLAPLESLLLAQAAWQLGAGLNSWPAIAKLLSKHPLLSRPKSFFTSQSCHAMYEQLIKDAELDLNDLDDNPHAPINLKLAEKHYRSRHNELRDLILEEESKFKVILKEIDDIRAGHWDKTIKAKLSGQPDTSIEPSKEDGLDKTQPLNENFDGSELSRVTDSADSFSPSSQLKDETNVLNSTAAQNESQEVKIPTMVLEQEVHQVPADSTLSSLVETAEVSAETITQDEHMPSTAETISKHDSSPTSEGDNTAASLPDSSVKEVHHEDDIHMEDQTSPNGQQLADESVPEPTEHREIQKQEEEEEINKEDLDREEEEVSQGQSEGVDMEINRANEENQNSCETSAQAQGVEGLNRDHTPAIEAAISEVEPAEEPSSSSEEEPIVPARRSTRRRKSSTAPVLLPTTRKRLRSQARLSETEPQLAVDSENDNDDEDAKEEDTPQPDDERSSPFDGPASRRRAGKRKASFMDSIDSPMDKKRIREDSEPVDEDEAGPSSHNTRTRITRHGTRTEEQVALKRFQNVIGMLHSQISQHRNGNIFHNPIKNSEAPDYHEIVKRPMDLKTIKTRVKDGLIANSLEFQRDIFLMFANSMMYNRPGSDVYTMAEDMMLESEGQIIAFRQTEGLVKRGQRQP</sequence>
<feature type="compositionally biased region" description="Acidic residues" evidence="3">
    <location>
        <begin position="438"/>
        <end position="455"/>
    </location>
</feature>
<evidence type="ECO:0000256" key="3">
    <source>
        <dbReference type="SAM" id="MobiDB-lite"/>
    </source>
</evidence>
<dbReference type="Proteomes" id="UP000807469">
    <property type="component" value="Unassembled WGS sequence"/>
</dbReference>
<keyword evidence="6" id="KW-1185">Reference proteome</keyword>
<dbReference type="PRINTS" id="PR00503">
    <property type="entry name" value="BROMODOMAIN"/>
</dbReference>
<dbReference type="AlphaFoldDB" id="A0A9P5ZCS8"/>
<dbReference type="PROSITE" id="PS50014">
    <property type="entry name" value="BROMODOMAIN_2"/>
    <property type="match status" value="1"/>
</dbReference>
<dbReference type="PANTHER" id="PTHR15398">
    <property type="entry name" value="BROMODOMAIN-CONTAINING PROTEIN 8"/>
    <property type="match status" value="1"/>
</dbReference>
<dbReference type="Pfam" id="PF00439">
    <property type="entry name" value="Bromodomain"/>
    <property type="match status" value="1"/>
</dbReference>
<feature type="compositionally biased region" description="Polar residues" evidence="3">
    <location>
        <begin position="169"/>
        <end position="187"/>
    </location>
</feature>
<feature type="compositionally biased region" description="Basic and acidic residues" evidence="3">
    <location>
        <begin position="486"/>
        <end position="496"/>
    </location>
</feature>
<feature type="region of interest" description="Disordered" evidence="3">
    <location>
        <begin position="230"/>
        <end position="523"/>
    </location>
</feature>
<feature type="compositionally biased region" description="Polar residues" evidence="3">
    <location>
        <begin position="256"/>
        <end position="270"/>
    </location>
</feature>
<feature type="domain" description="Bromo" evidence="4">
    <location>
        <begin position="543"/>
        <end position="613"/>
    </location>
</feature>
<dbReference type="GO" id="GO:0006325">
    <property type="term" value="P:chromatin organization"/>
    <property type="evidence" value="ECO:0007669"/>
    <property type="project" value="UniProtKB-ARBA"/>
</dbReference>
<dbReference type="Gene3D" id="1.20.920.10">
    <property type="entry name" value="Bromodomain-like"/>
    <property type="match status" value="1"/>
</dbReference>
<dbReference type="InterPro" id="IPR001487">
    <property type="entry name" value="Bromodomain"/>
</dbReference>
<comment type="caution">
    <text evidence="5">The sequence shown here is derived from an EMBL/GenBank/DDBJ whole genome shotgun (WGS) entry which is preliminary data.</text>
</comment>
<feature type="compositionally biased region" description="Basic residues" evidence="3">
    <location>
        <begin position="468"/>
        <end position="477"/>
    </location>
</feature>
<protein>
    <submittedName>
        <fullName evidence="5">Bromodomain-containing protein</fullName>
    </submittedName>
</protein>
<feature type="compositionally biased region" description="Polar residues" evidence="3">
    <location>
        <begin position="348"/>
        <end position="359"/>
    </location>
</feature>
<dbReference type="CDD" id="cd04369">
    <property type="entry name" value="Bromodomain"/>
    <property type="match status" value="1"/>
</dbReference>
<reference evidence="5" key="1">
    <citation type="submission" date="2020-11" db="EMBL/GenBank/DDBJ databases">
        <authorList>
            <consortium name="DOE Joint Genome Institute"/>
            <person name="Ahrendt S."/>
            <person name="Riley R."/>
            <person name="Andreopoulos W."/>
            <person name="Labutti K."/>
            <person name="Pangilinan J."/>
            <person name="Ruiz-Duenas F.J."/>
            <person name="Barrasa J.M."/>
            <person name="Sanchez-Garcia M."/>
            <person name="Camarero S."/>
            <person name="Miyauchi S."/>
            <person name="Serrano A."/>
            <person name="Linde D."/>
            <person name="Babiker R."/>
            <person name="Drula E."/>
            <person name="Ayuso-Fernandez I."/>
            <person name="Pacheco R."/>
            <person name="Padilla G."/>
            <person name="Ferreira P."/>
            <person name="Barriuso J."/>
            <person name="Kellner H."/>
            <person name="Castanera R."/>
            <person name="Alfaro M."/>
            <person name="Ramirez L."/>
            <person name="Pisabarro A.G."/>
            <person name="Kuo A."/>
            <person name="Tritt A."/>
            <person name="Lipzen A."/>
            <person name="He G."/>
            <person name="Yan M."/>
            <person name="Ng V."/>
            <person name="Cullen D."/>
            <person name="Martin F."/>
            <person name="Rosso M.-N."/>
            <person name="Henrissat B."/>
            <person name="Hibbett D."/>
            <person name="Martinez A.T."/>
            <person name="Grigoriev I.V."/>
        </authorList>
    </citation>
    <scope>NUCLEOTIDE SEQUENCE</scope>
    <source>
        <strain evidence="5">CIRM-BRFM 674</strain>
    </source>
</reference>
<name>A0A9P5ZCS8_9AGAR</name>
<accession>A0A9P5ZCS8</accession>
<evidence type="ECO:0000313" key="5">
    <source>
        <dbReference type="EMBL" id="KAF9485329.1"/>
    </source>
</evidence>
<dbReference type="InterPro" id="IPR036427">
    <property type="entry name" value="Bromodomain-like_sf"/>
</dbReference>
<feature type="region of interest" description="Disordered" evidence="3">
    <location>
        <begin position="135"/>
        <end position="187"/>
    </location>
</feature>
<dbReference type="PANTHER" id="PTHR15398:SF4">
    <property type="entry name" value="BROMODOMAIN-CONTAINING PROTEIN 8 ISOFORM X1"/>
    <property type="match status" value="1"/>
</dbReference>
<feature type="compositionally biased region" description="Low complexity" evidence="3">
    <location>
        <begin position="372"/>
        <end position="399"/>
    </location>
</feature>
<dbReference type="SUPFAM" id="SSF47370">
    <property type="entry name" value="Bromodomain"/>
    <property type="match status" value="1"/>
</dbReference>
<evidence type="ECO:0000256" key="2">
    <source>
        <dbReference type="PROSITE-ProRule" id="PRU00035"/>
    </source>
</evidence>
<evidence type="ECO:0000313" key="6">
    <source>
        <dbReference type="Proteomes" id="UP000807469"/>
    </source>
</evidence>
<dbReference type="OrthoDB" id="1742084at2759"/>
<feature type="compositionally biased region" description="Basic and acidic residues" evidence="3">
    <location>
        <begin position="272"/>
        <end position="286"/>
    </location>
</feature>
<proteinExistence type="predicted"/>
<organism evidence="5 6">
    <name type="scientific">Pholiota conissans</name>
    <dbReference type="NCBI Taxonomy" id="109636"/>
    <lineage>
        <taxon>Eukaryota</taxon>
        <taxon>Fungi</taxon>
        <taxon>Dikarya</taxon>
        <taxon>Basidiomycota</taxon>
        <taxon>Agaricomycotina</taxon>
        <taxon>Agaricomycetes</taxon>
        <taxon>Agaricomycetidae</taxon>
        <taxon>Agaricales</taxon>
        <taxon>Agaricineae</taxon>
        <taxon>Strophariaceae</taxon>
        <taxon>Pholiota</taxon>
    </lineage>
</organism>
<dbReference type="SMART" id="SM00297">
    <property type="entry name" value="BROMO"/>
    <property type="match status" value="1"/>
</dbReference>
<dbReference type="EMBL" id="MU155136">
    <property type="protein sequence ID" value="KAF9485329.1"/>
    <property type="molecule type" value="Genomic_DNA"/>
</dbReference>
<gene>
    <name evidence="5" type="ORF">BDN70DRAFT_871350</name>
</gene>
<evidence type="ECO:0000259" key="4">
    <source>
        <dbReference type="PROSITE" id="PS50014"/>
    </source>
</evidence>
<keyword evidence="1 2" id="KW-0103">Bromodomain</keyword>
<dbReference type="GO" id="GO:0035267">
    <property type="term" value="C:NuA4 histone acetyltransferase complex"/>
    <property type="evidence" value="ECO:0007669"/>
    <property type="project" value="TreeGrafter"/>
</dbReference>
<evidence type="ECO:0000256" key="1">
    <source>
        <dbReference type="ARBA" id="ARBA00023117"/>
    </source>
</evidence>